<dbReference type="RefSeq" id="XP_033599796.1">
    <property type="nucleotide sequence ID" value="XM_033741907.1"/>
</dbReference>
<keyword evidence="4" id="KW-1185">Reference proteome</keyword>
<feature type="transmembrane region" description="Helical" evidence="2">
    <location>
        <begin position="662"/>
        <end position="686"/>
    </location>
</feature>
<evidence type="ECO:0000256" key="2">
    <source>
        <dbReference type="SAM" id="Phobius"/>
    </source>
</evidence>
<evidence type="ECO:0000256" key="1">
    <source>
        <dbReference type="SAM" id="MobiDB-lite"/>
    </source>
</evidence>
<dbReference type="GeneID" id="54482961"/>
<feature type="compositionally biased region" description="Low complexity" evidence="1">
    <location>
        <begin position="749"/>
        <end position="759"/>
    </location>
</feature>
<feature type="region of interest" description="Disordered" evidence="1">
    <location>
        <begin position="740"/>
        <end position="760"/>
    </location>
</feature>
<feature type="region of interest" description="Disordered" evidence="1">
    <location>
        <begin position="771"/>
        <end position="790"/>
    </location>
</feature>
<evidence type="ECO:0000313" key="3">
    <source>
        <dbReference type="EMBL" id="KAF2757345.1"/>
    </source>
</evidence>
<name>A0A6A6W462_9PEZI</name>
<dbReference type="Proteomes" id="UP000799437">
    <property type="component" value="Unassembled WGS sequence"/>
</dbReference>
<protein>
    <submittedName>
        <fullName evidence="3">Uncharacterized protein</fullName>
    </submittedName>
</protein>
<dbReference type="AlphaFoldDB" id="A0A6A6W462"/>
<dbReference type="OrthoDB" id="3034003at2759"/>
<feature type="non-terminal residue" evidence="3">
    <location>
        <position position="1"/>
    </location>
</feature>
<sequence length="863" mass="95239">HIRDDRSVVGRTLHSSTWPVLLHSDTASIIGVQRRVNVISWFQTALLMIVAIAAVVTPLGLYETVGQEHSFTKLSFQYVKDPSPMGYGTPQRSGLGPSRVCFELYPVNCPWTDNNISTIINDTGVYSDLPNGYDPSVPQNLTDFFSSGLEKFNASASSVFDIQWRNYRTKTDDLYNGKEFLIGLYRPLQSMILNDAIEPVEGLIVNTKTGGIGFRNHSVPPPLKYGGSWTEDLLWIEPETQCVDMNTTLDMTIPEYNSGQRLANLVLTDRGGFAEFDKQLPTYDLSHPQLNPNLYDRARFAAIYNNIYTMLYLNITNPGENRFSYLDSTVGKEFDLGNTSMIGGPTAYYDRLVTSSTYGSYLSLESNASYYNASYDAFNASNPWSLTTSNFTAIGDSCLFDAGGRQRANISAISLACGVVYGAARPADGVSTLIYTPGSRWSVPMYSCVSAAKASLKTVSFQYSGNGTADFRALKVVDVADKAYDNEDDKPLWGVEDLYERVYNVKPVWGLVADRYQNTPNITTLRSEQLWLPGPVDSLTVQGASAFQNMPGIDFYRNALASAYNVGNDILSQVGTNVDYTGGNSLALYAKWQEYSQHANTTAKAINLIWTDVAANAVAGSRGWVGYEGYKNLGKREYYPNKDGALVPITLNIRTVKYHLPYAIPGIIALVLLLITLVSALVMVVLGRAKNDKIRQFLNSTSAGRLMTTFLYTHDAHPDAHKKQWLAQVGRKRVNITGPYPLARDPTQSAASPFSPSAANRLDDKMHHVNTAYQPQPSPVSSEHTQPLPQQPPSHFMHANQGYAYVPPAPPPPPVPHFHNDGYQEYAYVPPPAPYDAPASVQDSRSAGGDARYERVRMTDGDD</sequence>
<feature type="compositionally biased region" description="Basic and acidic residues" evidence="1">
    <location>
        <begin position="851"/>
        <end position="863"/>
    </location>
</feature>
<dbReference type="EMBL" id="ML996573">
    <property type="protein sequence ID" value="KAF2757345.1"/>
    <property type="molecule type" value="Genomic_DNA"/>
</dbReference>
<feature type="transmembrane region" description="Helical" evidence="2">
    <location>
        <begin position="38"/>
        <end position="62"/>
    </location>
</feature>
<proteinExistence type="predicted"/>
<evidence type="ECO:0000313" key="4">
    <source>
        <dbReference type="Proteomes" id="UP000799437"/>
    </source>
</evidence>
<keyword evidence="2" id="KW-1133">Transmembrane helix</keyword>
<organism evidence="3 4">
    <name type="scientific">Pseudovirgaria hyperparasitica</name>
    <dbReference type="NCBI Taxonomy" id="470096"/>
    <lineage>
        <taxon>Eukaryota</taxon>
        <taxon>Fungi</taxon>
        <taxon>Dikarya</taxon>
        <taxon>Ascomycota</taxon>
        <taxon>Pezizomycotina</taxon>
        <taxon>Dothideomycetes</taxon>
        <taxon>Dothideomycetes incertae sedis</taxon>
        <taxon>Acrospermales</taxon>
        <taxon>Acrospermaceae</taxon>
        <taxon>Pseudovirgaria</taxon>
    </lineage>
</organism>
<feature type="compositionally biased region" description="Polar residues" evidence="1">
    <location>
        <begin position="771"/>
        <end position="788"/>
    </location>
</feature>
<gene>
    <name evidence="3" type="ORF">EJ05DRAFT_440002</name>
</gene>
<keyword evidence="2" id="KW-0812">Transmembrane</keyword>
<accession>A0A6A6W462</accession>
<feature type="region of interest" description="Disordered" evidence="1">
    <location>
        <begin position="812"/>
        <end position="863"/>
    </location>
</feature>
<reference evidence="3" key="1">
    <citation type="journal article" date="2020" name="Stud. Mycol.">
        <title>101 Dothideomycetes genomes: a test case for predicting lifestyles and emergence of pathogens.</title>
        <authorList>
            <person name="Haridas S."/>
            <person name="Albert R."/>
            <person name="Binder M."/>
            <person name="Bloem J."/>
            <person name="Labutti K."/>
            <person name="Salamov A."/>
            <person name="Andreopoulos B."/>
            <person name="Baker S."/>
            <person name="Barry K."/>
            <person name="Bills G."/>
            <person name="Bluhm B."/>
            <person name="Cannon C."/>
            <person name="Castanera R."/>
            <person name="Culley D."/>
            <person name="Daum C."/>
            <person name="Ezra D."/>
            <person name="Gonzalez J."/>
            <person name="Henrissat B."/>
            <person name="Kuo A."/>
            <person name="Liang C."/>
            <person name="Lipzen A."/>
            <person name="Lutzoni F."/>
            <person name="Magnuson J."/>
            <person name="Mondo S."/>
            <person name="Nolan M."/>
            <person name="Ohm R."/>
            <person name="Pangilinan J."/>
            <person name="Park H.-J."/>
            <person name="Ramirez L."/>
            <person name="Alfaro M."/>
            <person name="Sun H."/>
            <person name="Tritt A."/>
            <person name="Yoshinaga Y."/>
            <person name="Zwiers L.-H."/>
            <person name="Turgeon B."/>
            <person name="Goodwin S."/>
            <person name="Spatafora J."/>
            <person name="Crous P."/>
            <person name="Grigoriev I."/>
        </authorList>
    </citation>
    <scope>NUCLEOTIDE SEQUENCE</scope>
    <source>
        <strain evidence="3">CBS 121739</strain>
    </source>
</reference>
<keyword evidence="2" id="KW-0472">Membrane</keyword>